<proteinExistence type="predicted"/>
<dbReference type="EMBL" id="CP063231">
    <property type="protein sequence ID" value="URL57453.1"/>
    <property type="molecule type" value="Genomic_DNA"/>
</dbReference>
<gene>
    <name evidence="1" type="ORF">IM816_12510</name>
</gene>
<evidence type="ECO:0000313" key="2">
    <source>
        <dbReference type="Proteomes" id="UP001056681"/>
    </source>
</evidence>
<organism evidence="1 2">
    <name type="scientific">Luteibacter flocculans</name>
    <dbReference type="NCBI Taxonomy" id="2780091"/>
    <lineage>
        <taxon>Bacteria</taxon>
        <taxon>Pseudomonadati</taxon>
        <taxon>Pseudomonadota</taxon>
        <taxon>Gammaproteobacteria</taxon>
        <taxon>Lysobacterales</taxon>
        <taxon>Rhodanobacteraceae</taxon>
        <taxon>Luteibacter</taxon>
    </lineage>
</organism>
<name>A0ABY4SXK5_9GAMM</name>
<protein>
    <submittedName>
        <fullName evidence="1">DUF2188 domain-containing protein</fullName>
    </submittedName>
</protein>
<sequence>MTRVYEITYQPDDGTSWTLRLDGRPVGRFPSRFEALQAAVNRAAADGVGTGIAIEGADGIWRPFGSDAKRPAELPKLSVGRYAAAPVGAMPVPMARGHNGGHGRN</sequence>
<dbReference type="Proteomes" id="UP001056681">
    <property type="component" value="Chromosome"/>
</dbReference>
<reference evidence="1" key="1">
    <citation type="submission" date="2020-10" db="EMBL/GenBank/DDBJ databases">
        <title>Whole-genome sequence of Luteibacter sp. EIF3.</title>
        <authorList>
            <person name="Friedrich I."/>
            <person name="Hertel R."/>
            <person name="Daniel R."/>
        </authorList>
    </citation>
    <scope>NUCLEOTIDE SEQUENCE</scope>
    <source>
        <strain evidence="1">EIF3</strain>
    </source>
</reference>
<dbReference type="RefSeq" id="WP_250338337.1">
    <property type="nucleotide sequence ID" value="NZ_CP063231.1"/>
</dbReference>
<accession>A0ABY4SXK5</accession>
<keyword evidence="2" id="KW-1185">Reference proteome</keyword>
<evidence type="ECO:0000313" key="1">
    <source>
        <dbReference type="EMBL" id="URL57453.1"/>
    </source>
</evidence>